<name>A0ABT7WDQ1_9FLAO</name>
<organism evidence="4 5">
    <name type="scientific">Robiginitalea aurantiaca</name>
    <dbReference type="NCBI Taxonomy" id="3056915"/>
    <lineage>
        <taxon>Bacteria</taxon>
        <taxon>Pseudomonadati</taxon>
        <taxon>Bacteroidota</taxon>
        <taxon>Flavobacteriia</taxon>
        <taxon>Flavobacteriales</taxon>
        <taxon>Flavobacteriaceae</taxon>
        <taxon>Robiginitalea</taxon>
    </lineage>
</organism>
<dbReference type="RefSeq" id="WP_289724409.1">
    <property type="nucleotide sequence ID" value="NZ_JAUDUY010000002.1"/>
</dbReference>
<dbReference type="PANTHER" id="PTHR47271">
    <property type="entry name" value="ARGININE DEIMINASE"/>
    <property type="match status" value="1"/>
</dbReference>
<reference evidence="4" key="1">
    <citation type="submission" date="2023-06" db="EMBL/GenBank/DDBJ databases">
        <title>Robiginitalea aurantiacus sp. nov. and Algoriphagus sediminis sp. nov., isolated from coastal sediment.</title>
        <authorList>
            <person name="Zhou Z.Y."/>
            <person name="An J."/>
            <person name="Jia Y.W."/>
            <person name="Du Z.J."/>
        </authorList>
    </citation>
    <scope>NUCLEOTIDE SEQUENCE</scope>
    <source>
        <strain evidence="4">M39</strain>
    </source>
</reference>
<dbReference type="EMBL" id="JAUDUY010000002">
    <property type="protein sequence ID" value="MDM9631051.1"/>
    <property type="molecule type" value="Genomic_DNA"/>
</dbReference>
<evidence type="ECO:0000256" key="2">
    <source>
        <dbReference type="ARBA" id="ARBA00012171"/>
    </source>
</evidence>
<dbReference type="PANTHER" id="PTHR47271:SF2">
    <property type="entry name" value="ARGININE DEIMINASE"/>
    <property type="match status" value="1"/>
</dbReference>
<sequence length="306" mass="35180">MFNLQITDETSPLKSVVLGTAMSSGPMPKPEEAYDPKSLEHILAGTYPDEADMVREMQGFSAVLEKHGVQVFRPEILEDCNQIFSRDIAFVVDNRLVEANILPEREREFEAILHVLDHLEEDQVIVPPEEVHVEGGDVMPWNEYLFVGTYTGPGYRDFITARTNQEAVDFLKDTFPKRIIKPFELRKSNTNPRKNALHLDCCFQPVGRDMAILHKESFINHGEYQWLVDYFGPEKVFEITEDEMYRMFSNVFSISPEVVVSERSFERLNTWLRKQGLTVEEISYQEVGKQGGLLRCSTLPLERGQA</sequence>
<evidence type="ECO:0000256" key="1">
    <source>
        <dbReference type="ARBA" id="ARBA00005213"/>
    </source>
</evidence>
<dbReference type="SUPFAM" id="SSF55909">
    <property type="entry name" value="Pentein"/>
    <property type="match status" value="1"/>
</dbReference>
<dbReference type="EC" id="3.5.3.6" evidence="2"/>
<dbReference type="Pfam" id="PF19420">
    <property type="entry name" value="DDAH_eukar"/>
    <property type="match status" value="1"/>
</dbReference>
<proteinExistence type="predicted"/>
<dbReference type="Proteomes" id="UP001174839">
    <property type="component" value="Unassembled WGS sequence"/>
</dbReference>
<comment type="pathway">
    <text evidence="1">Amino-acid degradation; L-arginine degradation via ADI pathway; carbamoyl phosphate from L-arginine: step 1/2.</text>
</comment>
<evidence type="ECO:0000313" key="4">
    <source>
        <dbReference type="EMBL" id="MDM9631051.1"/>
    </source>
</evidence>
<evidence type="ECO:0000313" key="5">
    <source>
        <dbReference type="Proteomes" id="UP001174839"/>
    </source>
</evidence>
<protein>
    <recommendedName>
        <fullName evidence="2">arginine deiminase</fullName>
        <ecNumber evidence="2">3.5.3.6</ecNumber>
    </recommendedName>
</protein>
<dbReference type="Gene3D" id="3.75.10.10">
    <property type="entry name" value="L-arginine/glycine Amidinotransferase, Chain A"/>
    <property type="match status" value="1"/>
</dbReference>
<comment type="caution">
    <text evidence="4">The sequence shown here is derived from an EMBL/GenBank/DDBJ whole genome shotgun (WGS) entry which is preliminary data.</text>
</comment>
<comment type="catalytic activity">
    <reaction evidence="3">
        <text>L-arginine + H2O = L-citrulline + NH4(+)</text>
        <dbReference type="Rhea" id="RHEA:19597"/>
        <dbReference type="ChEBI" id="CHEBI:15377"/>
        <dbReference type="ChEBI" id="CHEBI:28938"/>
        <dbReference type="ChEBI" id="CHEBI:32682"/>
        <dbReference type="ChEBI" id="CHEBI:57743"/>
        <dbReference type="EC" id="3.5.3.6"/>
    </reaction>
</comment>
<accession>A0ABT7WDQ1</accession>
<evidence type="ECO:0000256" key="3">
    <source>
        <dbReference type="ARBA" id="ARBA00049429"/>
    </source>
</evidence>
<gene>
    <name evidence="4" type="ORF">QU605_06200</name>
</gene>
<keyword evidence="5" id="KW-1185">Reference proteome</keyword>